<comment type="caution">
    <text evidence="1">The sequence shown here is derived from an EMBL/GenBank/DDBJ whole genome shotgun (WGS) entry which is preliminary data.</text>
</comment>
<sequence length="105" mass="12270">MRMERMDWPGDVRTQVDLEGSELVELLCKQNSDVLHRIFALVEPKKRDQIQSLTNDRDRVSAIVDYFRTSDRNLFTRFLSTVYQYSENIPLLLETTLVSIAGYTP</sequence>
<dbReference type="EMBL" id="JAMKFB020000018">
    <property type="protein sequence ID" value="KAL0167958.1"/>
    <property type="molecule type" value="Genomic_DNA"/>
</dbReference>
<dbReference type="AlphaFoldDB" id="A0ABD0P4V6"/>
<reference evidence="1 2" key="1">
    <citation type="submission" date="2024-05" db="EMBL/GenBank/DDBJ databases">
        <title>Genome sequencing and assembly of Indian major carp, Cirrhinus mrigala (Hamilton, 1822).</title>
        <authorList>
            <person name="Mohindra V."/>
            <person name="Chowdhury L.M."/>
            <person name="Lal K."/>
            <person name="Jena J.K."/>
        </authorList>
    </citation>
    <scope>NUCLEOTIDE SEQUENCE [LARGE SCALE GENOMIC DNA]</scope>
    <source>
        <strain evidence="1">CM1030</strain>
        <tissue evidence="1">Blood</tissue>
    </source>
</reference>
<feature type="non-terminal residue" evidence="1">
    <location>
        <position position="105"/>
    </location>
</feature>
<evidence type="ECO:0000313" key="2">
    <source>
        <dbReference type="Proteomes" id="UP001529510"/>
    </source>
</evidence>
<accession>A0ABD0P4V6</accession>
<dbReference type="Gene3D" id="1.10.533.20">
    <property type="match status" value="1"/>
</dbReference>
<organism evidence="1 2">
    <name type="scientific">Cirrhinus mrigala</name>
    <name type="common">Mrigala</name>
    <dbReference type="NCBI Taxonomy" id="683832"/>
    <lineage>
        <taxon>Eukaryota</taxon>
        <taxon>Metazoa</taxon>
        <taxon>Chordata</taxon>
        <taxon>Craniata</taxon>
        <taxon>Vertebrata</taxon>
        <taxon>Euteleostomi</taxon>
        <taxon>Actinopterygii</taxon>
        <taxon>Neopterygii</taxon>
        <taxon>Teleostei</taxon>
        <taxon>Ostariophysi</taxon>
        <taxon>Cypriniformes</taxon>
        <taxon>Cyprinidae</taxon>
        <taxon>Labeoninae</taxon>
        <taxon>Labeonini</taxon>
        <taxon>Cirrhinus</taxon>
    </lineage>
</organism>
<keyword evidence="2" id="KW-1185">Reference proteome</keyword>
<protein>
    <submittedName>
        <fullName evidence="1">Uncharacterized protein</fullName>
    </submittedName>
</protein>
<dbReference type="Proteomes" id="UP001529510">
    <property type="component" value="Unassembled WGS sequence"/>
</dbReference>
<evidence type="ECO:0000313" key="1">
    <source>
        <dbReference type="EMBL" id="KAL0167958.1"/>
    </source>
</evidence>
<proteinExistence type="predicted"/>
<name>A0ABD0P4V6_CIRMR</name>
<gene>
    <name evidence="1" type="ORF">M9458_036180</name>
</gene>